<keyword evidence="5" id="KW-0804">Transcription</keyword>
<dbReference type="PROSITE" id="PS50995">
    <property type="entry name" value="HTH_MARR_2"/>
    <property type="match status" value="1"/>
</dbReference>
<keyword evidence="4" id="KW-0238">DNA-binding</keyword>
<dbReference type="EMBL" id="AQQW01000005">
    <property type="protein sequence ID" value="ETW12860.1"/>
    <property type="molecule type" value="Genomic_DNA"/>
</dbReference>
<evidence type="ECO:0000256" key="4">
    <source>
        <dbReference type="ARBA" id="ARBA00023125"/>
    </source>
</evidence>
<dbReference type="PANTHER" id="PTHR33164">
    <property type="entry name" value="TRANSCRIPTIONAL REGULATOR, MARR FAMILY"/>
    <property type="match status" value="1"/>
</dbReference>
<keyword evidence="2" id="KW-0963">Cytoplasm</keyword>
<dbReference type="PATRIC" id="fig|1317118.6.peg.2052"/>
<dbReference type="Pfam" id="PF22381">
    <property type="entry name" value="Staph_reg_Sar_Rot"/>
    <property type="match status" value="1"/>
</dbReference>
<dbReference type="SMART" id="SM00347">
    <property type="entry name" value="HTH_MARR"/>
    <property type="match status" value="1"/>
</dbReference>
<reference evidence="7 8" key="1">
    <citation type="journal article" date="2014" name="Antonie Van Leeuwenhoek">
        <title>Roseivivax atlanticus sp. nov., isolated from surface seawater of the Atlantic Ocean.</title>
        <authorList>
            <person name="Li G."/>
            <person name="Lai Q."/>
            <person name="Liu X."/>
            <person name="Sun F."/>
            <person name="Shao Z."/>
        </authorList>
    </citation>
    <scope>NUCLEOTIDE SEQUENCE [LARGE SCALE GENOMIC DNA]</scope>
    <source>
        <strain evidence="7 8">22II-s10s</strain>
    </source>
</reference>
<evidence type="ECO:0000256" key="5">
    <source>
        <dbReference type="ARBA" id="ARBA00023163"/>
    </source>
</evidence>
<sequence length="147" mass="16562">MTDAVTDPALDELLCFDLYTAQHAFGRLYKTLLGPLDLTYPQYLVLRTLWAESPQSVGEIGKRLHLETNTLTPLLKRLEAQGRVRRVRDTADERRVLVRLTEGGRGLEARAAHVPRRVAQATGMTQSEAIELQARLRTLADQLNRVS</sequence>
<dbReference type="InterPro" id="IPR000835">
    <property type="entry name" value="HTH_MarR-typ"/>
</dbReference>
<name>W4HLL6_9RHOB</name>
<evidence type="ECO:0000313" key="7">
    <source>
        <dbReference type="EMBL" id="ETW12860.1"/>
    </source>
</evidence>
<dbReference type="GO" id="GO:0005737">
    <property type="term" value="C:cytoplasm"/>
    <property type="evidence" value="ECO:0007669"/>
    <property type="project" value="UniProtKB-SubCell"/>
</dbReference>
<comment type="caution">
    <text evidence="7">The sequence shown here is derived from an EMBL/GenBank/DDBJ whole genome shotgun (WGS) entry which is preliminary data.</text>
</comment>
<dbReference type="InterPro" id="IPR055166">
    <property type="entry name" value="Transc_reg_Sar_Rot_HTH"/>
</dbReference>
<dbReference type="GO" id="GO:0003677">
    <property type="term" value="F:DNA binding"/>
    <property type="evidence" value="ECO:0007669"/>
    <property type="project" value="UniProtKB-KW"/>
</dbReference>
<evidence type="ECO:0000256" key="3">
    <source>
        <dbReference type="ARBA" id="ARBA00023015"/>
    </source>
</evidence>
<proteinExistence type="predicted"/>
<dbReference type="AlphaFoldDB" id="W4HLL6"/>
<dbReference type="eggNOG" id="COG1846">
    <property type="taxonomic scope" value="Bacteria"/>
</dbReference>
<accession>W4HLL6</accession>
<gene>
    <name evidence="7" type="ORF">ATO8_09963</name>
</gene>
<evidence type="ECO:0000313" key="8">
    <source>
        <dbReference type="Proteomes" id="UP000019063"/>
    </source>
</evidence>
<feature type="domain" description="HTH marR-type" evidence="6">
    <location>
        <begin position="11"/>
        <end position="141"/>
    </location>
</feature>
<dbReference type="Gene3D" id="1.10.10.10">
    <property type="entry name" value="Winged helix-like DNA-binding domain superfamily/Winged helix DNA-binding domain"/>
    <property type="match status" value="1"/>
</dbReference>
<evidence type="ECO:0000256" key="1">
    <source>
        <dbReference type="ARBA" id="ARBA00004496"/>
    </source>
</evidence>
<evidence type="ECO:0000256" key="2">
    <source>
        <dbReference type="ARBA" id="ARBA00022490"/>
    </source>
</evidence>
<organism evidence="7 8">
    <name type="scientific">Roseivivax marinus</name>
    <dbReference type="NCBI Taxonomy" id="1379903"/>
    <lineage>
        <taxon>Bacteria</taxon>
        <taxon>Pseudomonadati</taxon>
        <taxon>Pseudomonadota</taxon>
        <taxon>Alphaproteobacteria</taxon>
        <taxon>Rhodobacterales</taxon>
        <taxon>Roseobacteraceae</taxon>
        <taxon>Roseivivax</taxon>
    </lineage>
</organism>
<comment type="subcellular location">
    <subcellularLocation>
        <location evidence="1">Cytoplasm</location>
    </subcellularLocation>
</comment>
<dbReference type="InterPro" id="IPR039422">
    <property type="entry name" value="MarR/SlyA-like"/>
</dbReference>
<dbReference type="GO" id="GO:0003700">
    <property type="term" value="F:DNA-binding transcription factor activity"/>
    <property type="evidence" value="ECO:0007669"/>
    <property type="project" value="InterPro"/>
</dbReference>
<dbReference type="OrthoDB" id="9806864at2"/>
<dbReference type="SUPFAM" id="SSF46785">
    <property type="entry name" value="Winged helix' DNA-binding domain"/>
    <property type="match status" value="1"/>
</dbReference>
<dbReference type="FunFam" id="1.10.10.10:FF:000163">
    <property type="entry name" value="MarR family transcriptional regulator"/>
    <property type="match status" value="1"/>
</dbReference>
<dbReference type="InterPro" id="IPR036388">
    <property type="entry name" value="WH-like_DNA-bd_sf"/>
</dbReference>
<protein>
    <submittedName>
        <fullName evidence="7">Putative MarR family transcriptional regulator</fullName>
    </submittedName>
</protein>
<dbReference type="GO" id="GO:0006950">
    <property type="term" value="P:response to stress"/>
    <property type="evidence" value="ECO:0007669"/>
    <property type="project" value="TreeGrafter"/>
</dbReference>
<dbReference type="PANTHER" id="PTHR33164:SF5">
    <property type="entry name" value="ORGANIC HYDROPEROXIDE RESISTANCE TRANSCRIPTIONAL REGULATOR"/>
    <property type="match status" value="1"/>
</dbReference>
<dbReference type="PRINTS" id="PR00598">
    <property type="entry name" value="HTHMARR"/>
</dbReference>
<keyword evidence="8" id="KW-1185">Reference proteome</keyword>
<evidence type="ECO:0000259" key="6">
    <source>
        <dbReference type="PROSITE" id="PS50995"/>
    </source>
</evidence>
<dbReference type="Proteomes" id="UP000019063">
    <property type="component" value="Unassembled WGS sequence"/>
</dbReference>
<dbReference type="InterPro" id="IPR036390">
    <property type="entry name" value="WH_DNA-bd_sf"/>
</dbReference>
<dbReference type="STRING" id="1379903.ATO8_09963"/>
<keyword evidence="3" id="KW-0805">Transcription regulation</keyword>
<dbReference type="RefSeq" id="WP_043844248.1">
    <property type="nucleotide sequence ID" value="NZ_AQQW01000005.1"/>
</dbReference>